<evidence type="ECO:0000313" key="10">
    <source>
        <dbReference type="Proteomes" id="UP000194737"/>
    </source>
</evidence>
<dbReference type="Gene3D" id="2.60.40.10">
    <property type="entry name" value="Immunoglobulins"/>
    <property type="match status" value="3"/>
</dbReference>
<accession>A0AB73N0Z9</accession>
<feature type="transmembrane region" description="Helical" evidence="5">
    <location>
        <begin position="1038"/>
        <end position="1058"/>
    </location>
</feature>
<comment type="caution">
    <text evidence="9">The sequence shown here is derived from an EMBL/GenBank/DDBJ whole genome shotgun (WGS) entry which is preliminary data.</text>
</comment>
<dbReference type="InterPro" id="IPR041033">
    <property type="entry name" value="SpaA_PFL_dom_1"/>
</dbReference>
<feature type="region of interest" description="Disordered" evidence="4">
    <location>
        <begin position="34"/>
        <end position="101"/>
    </location>
</feature>
<evidence type="ECO:0000256" key="1">
    <source>
        <dbReference type="ARBA" id="ARBA00007257"/>
    </source>
</evidence>
<feature type="domain" description="SpaA-like prealbumin fold" evidence="7">
    <location>
        <begin position="529"/>
        <end position="606"/>
    </location>
</feature>
<feature type="domain" description="SpaA-like prealbumin fold" evidence="7">
    <location>
        <begin position="410"/>
        <end position="483"/>
    </location>
</feature>
<dbReference type="Pfam" id="PF18202">
    <property type="entry name" value="TQ"/>
    <property type="match status" value="1"/>
</dbReference>
<evidence type="ECO:0000256" key="6">
    <source>
        <dbReference type="SAM" id="SignalP"/>
    </source>
</evidence>
<evidence type="ECO:0000259" key="7">
    <source>
        <dbReference type="Pfam" id="PF17802"/>
    </source>
</evidence>
<dbReference type="InterPro" id="IPR041100">
    <property type="entry name" value="TQ"/>
</dbReference>
<organism evidence="9 10">
    <name type="scientific">Enterococcus faecium</name>
    <name type="common">Streptococcus faecium</name>
    <dbReference type="NCBI Taxonomy" id="1352"/>
    <lineage>
        <taxon>Bacteria</taxon>
        <taxon>Bacillati</taxon>
        <taxon>Bacillota</taxon>
        <taxon>Bacilli</taxon>
        <taxon>Lactobacillales</taxon>
        <taxon>Enterococcaceae</taxon>
        <taxon>Enterococcus</taxon>
    </lineage>
</organism>
<protein>
    <submittedName>
        <fullName evidence="9">Uncharacterized protein</fullName>
    </submittedName>
</protein>
<feature type="signal peptide" evidence="6">
    <location>
        <begin position="1"/>
        <end position="31"/>
    </location>
</feature>
<feature type="domain" description="SpaA-like prealbumin fold" evidence="7">
    <location>
        <begin position="751"/>
        <end position="829"/>
    </location>
</feature>
<dbReference type="PANTHER" id="PTHR36108:SF13">
    <property type="entry name" value="COLOSSIN-B-RELATED"/>
    <property type="match status" value="1"/>
</dbReference>
<dbReference type="SUPFAM" id="SSF49478">
    <property type="entry name" value="Cna protein B-type domain"/>
    <property type="match status" value="1"/>
</dbReference>
<dbReference type="Pfam" id="PF17802">
    <property type="entry name" value="SpaA"/>
    <property type="match status" value="4"/>
</dbReference>
<evidence type="ECO:0000313" key="9">
    <source>
        <dbReference type="EMBL" id="OTN94473.1"/>
    </source>
</evidence>
<dbReference type="PANTHER" id="PTHR36108">
    <property type="entry name" value="COLOSSIN-B-RELATED"/>
    <property type="match status" value="1"/>
</dbReference>
<feature type="chain" id="PRO_5044491123" evidence="6">
    <location>
        <begin position="32"/>
        <end position="1065"/>
    </location>
</feature>
<sequence length="1065" mass="117867">MKSKKTLKIANWLMVLLTLGQVLIGSSASFAEEITSDSTSIVQKDTSSEEQKQVESTQGSSTVTKETESEKPENFAIEDENSKSENANANDSPKQVNQIPVLKNEDIQTEIDNLLSENGLSIDEAGKFHITNESSYRDNLFEVMQKIDALRQQSKEQARAVLSYGLLLGRGNGVVVVPANENLSAVRFTRNNVTEYGWFGKKTADGREAYCIEPGVPLNTGNNAGYVISETNSDRAVKASLVDYYGHYKQPSLANKFYTESLINEVMNGYTTTIHSDINGQVSQAGYEAFKKDVMKKVNTFYTKPSFANSSITLKAGESKTLTDSKDVLSYYQVSDNKANVGYKIENNKLILTAKNDSKENGNIILKYVIDKNFQRPALVYNSPFLQNVFSGGTKDPVSFEIKVDVLKNGKFQIKKIDKETGKAVPGTKFKLEYSNLPAGTTAPKETEVTTDKNGVTPKIEAPHGTHVKATEIFVSAPYVLGSAIGDSDVVEGDVVANKTITLTQRNQQAKGQIIIEKSGVSGKDMWNDNYSLEGNVFEIHENDAKGKVVATVKTDKNGHAETNKELPLGTYVVTEKTASNGFANTFKPVEVEIKYANQSTAVIVKNIEGTNQEVTGSTVLTKVDAETGSETQGQATFNGAQYGLFHEDGTPVKWSEAFKPEYVEGNKLEGDEIAFKMTDKLQKASVKHLALGKYYWKETKAPEGYQIDNTKREFEITYKDQDTKVIATKSTSKENVVKFTLDGFKYVESKTGSTKSGYNGIEFKLTPINDTKGEAITTKTITNEDGYDGYFAFEGIPYGDYELEEVKAPEGYQIIKPLTITSDFDAEKREYTFTVTEKGQKEPLKVLTVSEEEINNGSNVIQLSKLFITNNLVKVPTIRTLATVDGEKTFTPAKDTPMHDDIFLGNLIKDDKYNLKIKLWRIQNGNYEKAQVIFETDKDFIAQAENEKEVIDTLVDTSKDDENTSYVWTEELFDKTGAKVAEHNDLSNKDQTVTPKIEKKETMKPVVSNKTNTPTSKPTQLAAKTSIPQTSGELNGAMVFVVFAVVMVITVGTFVYMKKQGTNK</sequence>
<reference evidence="9 10" key="1">
    <citation type="submission" date="2017-05" db="EMBL/GenBank/DDBJ databases">
        <title>The Genome Sequence of Enterococcus faecium 6F2_DIV0138.</title>
        <authorList>
            <consortium name="The Broad Institute Genomics Platform"/>
            <consortium name="The Broad Institute Genomic Center for Infectious Diseases"/>
            <person name="Earl A."/>
            <person name="Manson A."/>
            <person name="Schwartman J."/>
            <person name="Gilmore M."/>
            <person name="Abouelleil A."/>
            <person name="Cao P."/>
            <person name="Chapman S."/>
            <person name="Cusick C."/>
            <person name="Shea T."/>
            <person name="Young S."/>
            <person name="Neafsey D."/>
            <person name="Nusbaum C."/>
            <person name="Birren B."/>
        </authorList>
    </citation>
    <scope>NUCLEOTIDE SEQUENCE [LARGE SCALE GENOMIC DNA]</scope>
    <source>
        <strain evidence="9 10">6F2_DIV0138</strain>
    </source>
</reference>
<dbReference type="InterPro" id="IPR013783">
    <property type="entry name" value="Ig-like_fold"/>
</dbReference>
<dbReference type="Gene3D" id="2.60.40.3930">
    <property type="match status" value="1"/>
</dbReference>
<dbReference type="AlphaFoldDB" id="A0AB73N0Z9"/>
<keyword evidence="2" id="KW-0964">Secreted</keyword>
<feature type="compositionally biased region" description="Polar residues" evidence="4">
    <location>
        <begin position="54"/>
        <end position="64"/>
    </location>
</feature>
<dbReference type="EMBL" id="NGLB01000003">
    <property type="protein sequence ID" value="OTN94473.1"/>
    <property type="molecule type" value="Genomic_DNA"/>
</dbReference>
<keyword evidence="5" id="KW-0812">Transmembrane</keyword>
<keyword evidence="3 6" id="KW-0732">Signal</keyword>
<evidence type="ECO:0000256" key="4">
    <source>
        <dbReference type="SAM" id="MobiDB-lite"/>
    </source>
</evidence>
<feature type="compositionally biased region" description="Polar residues" evidence="4">
    <location>
        <begin position="36"/>
        <end position="45"/>
    </location>
</feature>
<feature type="region of interest" description="Disordered" evidence="4">
    <location>
        <begin position="1006"/>
        <end position="1025"/>
    </location>
</feature>
<feature type="compositionally biased region" description="Polar residues" evidence="4">
    <location>
        <begin position="1009"/>
        <end position="1025"/>
    </location>
</feature>
<evidence type="ECO:0000259" key="8">
    <source>
        <dbReference type="Pfam" id="PF18202"/>
    </source>
</evidence>
<comment type="similarity">
    <text evidence="1">Belongs to the serine-aspartate repeat-containing protein (SDr) family.</text>
</comment>
<evidence type="ECO:0000256" key="5">
    <source>
        <dbReference type="SAM" id="Phobius"/>
    </source>
</evidence>
<evidence type="ECO:0000256" key="2">
    <source>
        <dbReference type="ARBA" id="ARBA00022525"/>
    </source>
</evidence>
<feature type="domain" description="T-Q ester bond containing" evidence="8">
    <location>
        <begin position="877"/>
        <end position="995"/>
    </location>
</feature>
<name>A0AB73N0Z9_ENTFC</name>
<feature type="domain" description="SpaA-like prealbumin fold" evidence="7">
    <location>
        <begin position="634"/>
        <end position="729"/>
    </location>
</feature>
<feature type="compositionally biased region" description="Polar residues" evidence="4">
    <location>
        <begin position="84"/>
        <end position="98"/>
    </location>
</feature>
<gene>
    <name evidence="9" type="ORF">A5804_002784</name>
</gene>
<dbReference type="Proteomes" id="UP000194737">
    <property type="component" value="Unassembled WGS sequence"/>
</dbReference>
<keyword evidence="5" id="KW-1133">Transmembrane helix</keyword>
<proteinExistence type="inferred from homology"/>
<dbReference type="RefSeq" id="WP_256925736.1">
    <property type="nucleotide sequence ID" value="NZ_NGLB01000003.1"/>
</dbReference>
<keyword evidence="5" id="KW-0472">Membrane</keyword>
<evidence type="ECO:0000256" key="3">
    <source>
        <dbReference type="ARBA" id="ARBA00022729"/>
    </source>
</evidence>